<dbReference type="Gene3D" id="3.10.290.30">
    <property type="entry name" value="MM3350-like"/>
    <property type="match status" value="1"/>
</dbReference>
<evidence type="ECO:0000313" key="1">
    <source>
        <dbReference type="EMBL" id="AFU58888.1"/>
    </source>
</evidence>
<proteinExistence type="predicted"/>
<dbReference type="HOGENOM" id="CLU_1253548_0_0_2"/>
<evidence type="ECO:0008006" key="3">
    <source>
        <dbReference type="Google" id="ProtNLM"/>
    </source>
</evidence>
<keyword evidence="2" id="KW-1185">Reference proteome</keyword>
<dbReference type="EMBL" id="CP002408">
    <property type="protein sequence ID" value="AFU58888.1"/>
    <property type="molecule type" value="Genomic_DNA"/>
</dbReference>
<dbReference type="BioCyc" id="CNIT1237085:G1324-1954-MONOMER"/>
<dbReference type="Proteomes" id="UP000008037">
    <property type="component" value="Chromosome"/>
</dbReference>
<dbReference type="SUPFAM" id="SSF159941">
    <property type="entry name" value="MM3350-like"/>
    <property type="match status" value="1"/>
</dbReference>
<organism evidence="1 2">
    <name type="scientific">Nitrososphaera gargensis (strain Ga9.2)</name>
    <dbReference type="NCBI Taxonomy" id="1237085"/>
    <lineage>
        <taxon>Archaea</taxon>
        <taxon>Nitrososphaerota</taxon>
        <taxon>Nitrososphaeria</taxon>
        <taxon>Nitrososphaerales</taxon>
        <taxon>Nitrososphaeraceae</taxon>
        <taxon>Nitrososphaera</taxon>
    </lineage>
</organism>
<gene>
    <name evidence="1" type="ordered locus">Ngar_c19560</name>
</gene>
<name>K0IIK3_NITGG</name>
<dbReference type="AlphaFoldDB" id="K0IIK3"/>
<dbReference type="InterPro" id="IPR024047">
    <property type="entry name" value="MM3350-like_sf"/>
</dbReference>
<evidence type="ECO:0000313" key="2">
    <source>
        <dbReference type="Proteomes" id="UP000008037"/>
    </source>
</evidence>
<dbReference type="InParanoid" id="K0IIK3"/>
<dbReference type="KEGG" id="nga:Ngar_c19560"/>
<reference evidence="1 2" key="1">
    <citation type="journal article" date="2012" name="Environ. Microbiol.">
        <title>The genome of the ammonia-oxidizing Candidatus Nitrososphaera gargensis: insights into metabolic versatility and environmental adaptations.</title>
        <authorList>
            <person name="Spang A."/>
            <person name="Poehlein A."/>
            <person name="Offre P."/>
            <person name="Zumbragel S."/>
            <person name="Haider S."/>
            <person name="Rychlik N."/>
            <person name="Nowka B."/>
            <person name="Schmeisser C."/>
            <person name="Lebedeva E.V."/>
            <person name="Rattei T."/>
            <person name="Bohm C."/>
            <person name="Schmid M."/>
            <person name="Galushko A."/>
            <person name="Hatzenpichler R."/>
            <person name="Weinmaier T."/>
            <person name="Daniel R."/>
            <person name="Schleper C."/>
            <person name="Spieck E."/>
            <person name="Streit W."/>
            <person name="Wagner M."/>
        </authorList>
    </citation>
    <scope>NUCLEOTIDE SEQUENCE [LARGE SCALE GENOMIC DNA]</scope>
    <source>
        <strain evidence="2">Ga9.2</strain>
    </source>
</reference>
<sequence length="236" mass="26298">MVVRCATMTSGKCTYCSQSFAGPSMGHHLESCKEREMSLMSRITGAASKGSDKAESRVFLIKAWSRYMPEYWLFVDANTRCRLTDIDSFLRRTWLECCGHLSHFIIDDEEYESYPDPDFGSDQDMRVALDTILAPGMTFDYEYDYGSTTELVLKVVAVRPGKLKRGPVVLAARNDPISFECTSCKKAAATDVCAVCFWEGPEAMFCASCLKRHKCGEDMALPIVNSPRTGVCGYTG</sequence>
<accession>K0IIK3</accession>
<protein>
    <recommendedName>
        <fullName evidence="3">Zinc finger C2H2 domain-containing protein</fullName>
    </recommendedName>
</protein>